<reference evidence="1 2" key="1">
    <citation type="submission" date="2009-02" db="EMBL/GenBank/DDBJ databases">
        <title>Draft genome sequence of Clostridium asparagiforme (DSM 15981).</title>
        <authorList>
            <person name="Sudarsanam P."/>
            <person name="Ley R."/>
            <person name="Guruge J."/>
            <person name="Turnbaugh P.J."/>
            <person name="Mahowald M."/>
            <person name="Liep D."/>
            <person name="Gordon J."/>
        </authorList>
    </citation>
    <scope>NUCLEOTIDE SEQUENCE [LARGE SCALE GENOMIC DNA]</scope>
    <source>
        <strain evidence="1 2">DSM 15981</strain>
    </source>
</reference>
<organism evidence="1 2">
    <name type="scientific">[Clostridium] asparagiforme DSM 15981</name>
    <dbReference type="NCBI Taxonomy" id="518636"/>
    <lineage>
        <taxon>Bacteria</taxon>
        <taxon>Bacillati</taxon>
        <taxon>Bacillota</taxon>
        <taxon>Clostridia</taxon>
        <taxon>Lachnospirales</taxon>
        <taxon>Lachnospiraceae</taxon>
        <taxon>Enterocloster</taxon>
    </lineage>
</organism>
<comment type="caution">
    <text evidence="1">The sequence shown here is derived from an EMBL/GenBank/DDBJ whole genome shotgun (WGS) entry which is preliminary data.</text>
</comment>
<accession>C0D5Z5</accession>
<dbReference type="AlphaFoldDB" id="C0D5Z5"/>
<keyword evidence="2" id="KW-1185">Reference proteome</keyword>
<proteinExistence type="predicted"/>
<dbReference type="EMBL" id="ACCJ01000387">
    <property type="protein sequence ID" value="EEG53238.1"/>
    <property type="molecule type" value="Genomic_DNA"/>
</dbReference>
<dbReference type="Proteomes" id="UP000004756">
    <property type="component" value="Unassembled WGS sequence"/>
</dbReference>
<evidence type="ECO:0000313" key="2">
    <source>
        <dbReference type="Proteomes" id="UP000004756"/>
    </source>
</evidence>
<gene>
    <name evidence="1" type="ORF">CLOSTASPAR_04690</name>
</gene>
<protein>
    <submittedName>
        <fullName evidence="1">Uncharacterized protein</fullName>
    </submittedName>
</protein>
<name>C0D5Z5_9FIRM</name>
<evidence type="ECO:0000313" key="1">
    <source>
        <dbReference type="EMBL" id="EEG53238.1"/>
    </source>
</evidence>
<sequence length="57" mass="6539">MPVSRFHIRRLLPLQSIKGADLPASICRSAAPYHYLKKTFLLHLNHFPEKAISIHGF</sequence>
<dbReference type="HOGENOM" id="CLU_2988405_0_0_9"/>